<proteinExistence type="predicted"/>
<organism evidence="1 2">
    <name type="scientific">Blattamonas nauphoetae</name>
    <dbReference type="NCBI Taxonomy" id="2049346"/>
    <lineage>
        <taxon>Eukaryota</taxon>
        <taxon>Metamonada</taxon>
        <taxon>Preaxostyla</taxon>
        <taxon>Oxymonadida</taxon>
        <taxon>Blattamonas</taxon>
    </lineage>
</organism>
<keyword evidence="2" id="KW-1185">Reference proteome</keyword>
<dbReference type="InterPro" id="IPR016024">
    <property type="entry name" value="ARM-type_fold"/>
</dbReference>
<accession>A0ABQ9XWC9</accession>
<gene>
    <name evidence="1" type="ORF">BLNAU_9150</name>
</gene>
<comment type="caution">
    <text evidence="1">The sequence shown here is derived from an EMBL/GenBank/DDBJ whole genome shotgun (WGS) entry which is preliminary data.</text>
</comment>
<dbReference type="SUPFAM" id="SSF48371">
    <property type="entry name" value="ARM repeat"/>
    <property type="match status" value="1"/>
</dbReference>
<evidence type="ECO:0000313" key="1">
    <source>
        <dbReference type="EMBL" id="KAK2955799.1"/>
    </source>
</evidence>
<protein>
    <submittedName>
        <fullName evidence="1">Uncharacterized protein</fullName>
    </submittedName>
</protein>
<dbReference type="InterPro" id="IPR011989">
    <property type="entry name" value="ARM-like"/>
</dbReference>
<reference evidence="1 2" key="1">
    <citation type="journal article" date="2022" name="bioRxiv">
        <title>Genomics of Preaxostyla Flagellates Illuminates Evolutionary Transitions and the Path Towards Mitochondrial Loss.</title>
        <authorList>
            <person name="Novak L.V.F."/>
            <person name="Treitli S.C."/>
            <person name="Pyrih J."/>
            <person name="Halakuc P."/>
            <person name="Pipaliya S.V."/>
            <person name="Vacek V."/>
            <person name="Brzon O."/>
            <person name="Soukal P."/>
            <person name="Eme L."/>
            <person name="Dacks J.B."/>
            <person name="Karnkowska A."/>
            <person name="Elias M."/>
            <person name="Hampl V."/>
        </authorList>
    </citation>
    <scope>NUCLEOTIDE SEQUENCE [LARGE SCALE GENOMIC DNA]</scope>
    <source>
        <strain evidence="1">NAU3</strain>
        <tissue evidence="1">Gut</tissue>
    </source>
</reference>
<sequence length="480" mass="54500">MLPLAIHHNLLFDFNFTFLNVLKASDEDIQTLLTSVIQDPAPNLVESLRKLAKICLFPFYQNLFDSAEDPDRTHIIYRQNGVQVLMSILNRTTDSTIQELILSIFESLCLLFFEVSLSAFGTDSSRLVHRYMFLFPDTHVSMMKNIEPYTEAEHQALNQLNNGFVVVVQIFSLIQYQLDSGICQRLGAILAVFDDVINPDSQFDPDRADDKELAQFFAVHKTGKCISNMDIIHNLLLTESFDCPPSVEDEIAFNDSSLDTILIFQPIKDLHVFCSYLLNEAVFILSNLSGGLDEHALFVLNNLLPDSENPADAAIALLLALYRNCEQKYQNEILIFFVNLACSPHILPVLVENNIILGLFARSYMINLSDPQTLENLLSIVAQIVQPTVVPMETIKLAAKQIVEANVLKVVKMCQDRNEPTLKGKAERILTMMEQLEREELCNFGLTRDADELDNPDLSRFEKELVNPDLPVDDRWIHNF</sequence>
<dbReference type="EMBL" id="JARBJD010000062">
    <property type="protein sequence ID" value="KAK2955799.1"/>
    <property type="molecule type" value="Genomic_DNA"/>
</dbReference>
<evidence type="ECO:0000313" key="2">
    <source>
        <dbReference type="Proteomes" id="UP001281761"/>
    </source>
</evidence>
<dbReference type="Proteomes" id="UP001281761">
    <property type="component" value="Unassembled WGS sequence"/>
</dbReference>
<name>A0ABQ9XWC9_9EUKA</name>
<dbReference type="Gene3D" id="1.25.10.10">
    <property type="entry name" value="Leucine-rich Repeat Variant"/>
    <property type="match status" value="1"/>
</dbReference>